<organism evidence="1">
    <name type="scientific">Mycobacterium leprae</name>
    <dbReference type="NCBI Taxonomy" id="1769"/>
    <lineage>
        <taxon>Bacteria</taxon>
        <taxon>Bacillati</taxon>
        <taxon>Actinomycetota</taxon>
        <taxon>Actinomycetes</taxon>
        <taxon>Mycobacteriales</taxon>
        <taxon>Mycobacteriaceae</taxon>
        <taxon>Mycobacterium</taxon>
    </lineage>
</organism>
<dbReference type="AlphaFoldDB" id="O69489"/>
<evidence type="ECO:0000313" key="1">
    <source>
        <dbReference type="EMBL" id="CAA19096.1"/>
    </source>
</evidence>
<protein>
    <submittedName>
        <fullName evidence="1">Uncharacterized protein MLCB1259.21</fullName>
    </submittedName>
</protein>
<gene>
    <name evidence="1" type="primary">MLCB1259.21</name>
</gene>
<reference evidence="1" key="3">
    <citation type="submission" date="1998-05" db="EMBL/GenBank/DDBJ databases">
        <authorList>
            <person name="Devlin K."/>
            <person name="Churcher C.M."/>
        </authorList>
    </citation>
    <scope>NUCLEOTIDE SEQUENCE</scope>
</reference>
<reference evidence="1" key="1">
    <citation type="journal article" date="1993" name="Mol. Microbiol.">
        <title>Use of an ordered cosmid library to deduce the genomic organization of Mycobacterium leprae.</title>
        <authorList>
            <person name="Eiglmeier K."/>
            <person name="Honore N."/>
            <person name="Woods S.A."/>
            <person name="Caudron B."/>
            <person name="Cole S.T."/>
        </authorList>
    </citation>
    <scope>NUCLEOTIDE SEQUENCE</scope>
</reference>
<dbReference type="EMBL" id="AL023591">
    <property type="protein sequence ID" value="CAA19096.1"/>
    <property type="molecule type" value="Genomic_DNA"/>
</dbReference>
<proteinExistence type="predicted"/>
<sequence>MYRGVDLRSPRRSGSVALRDAHRLYGDLGLGQRSCINKSDCGVTAQVLHNVPRCRIVGLAPIRAKPVIGGKSDILGCGDDYAGDYPALQTAYPIGQYVRRDPADRGEHLGGHRQHGGSILVGEKRTILHHENASTA</sequence>
<accession>O69489</accession>
<reference evidence="1" key="2">
    <citation type="submission" date="1997-05" db="EMBL/GenBank/DDBJ databases">
        <authorList>
            <person name="Barrell B.G."/>
            <person name="Rajandream M.A."/>
        </authorList>
    </citation>
    <scope>NUCLEOTIDE SEQUENCE</scope>
</reference>
<name>O69489_MYCLR</name>